<dbReference type="AlphaFoldDB" id="A0A2U2J1Q4"/>
<sequence>MNRINAEFAGLALLAAIASVAGTLASTGASLYATTFQPEIGHAALTPQGADVLKVRYGLS</sequence>
<proteinExistence type="predicted"/>
<comment type="caution">
    <text evidence="1">The sequence shown here is derived from an EMBL/GenBank/DDBJ whole genome shotgun (WGS) entry which is preliminary data.</text>
</comment>
<reference evidence="1 2" key="1">
    <citation type="submission" date="2018-05" db="EMBL/GenBank/DDBJ databases">
        <title>Genome of Sphingosinicella humi QZX222.</title>
        <authorList>
            <person name="Qiao Z."/>
            <person name="Wang G."/>
        </authorList>
    </citation>
    <scope>NUCLEOTIDE SEQUENCE [LARGE SCALE GENOMIC DNA]</scope>
    <source>
        <strain evidence="1 2">QZX222</strain>
    </source>
</reference>
<gene>
    <name evidence="1" type="ORF">DF286_04440</name>
</gene>
<dbReference type="Proteomes" id="UP000245916">
    <property type="component" value="Unassembled WGS sequence"/>
</dbReference>
<name>A0A2U2J1Q4_9SPHN</name>
<organism evidence="1 2">
    <name type="scientific">Allosphingosinicella humi</name>
    <dbReference type="NCBI Taxonomy" id="2068657"/>
    <lineage>
        <taxon>Bacteria</taxon>
        <taxon>Pseudomonadati</taxon>
        <taxon>Pseudomonadota</taxon>
        <taxon>Alphaproteobacteria</taxon>
        <taxon>Sphingomonadales</taxon>
        <taxon>Sphingomonadaceae</taxon>
        <taxon>Allosphingosinicella</taxon>
    </lineage>
</organism>
<dbReference type="EMBL" id="QFFF01000001">
    <property type="protein sequence ID" value="PWG02201.1"/>
    <property type="molecule type" value="Genomic_DNA"/>
</dbReference>
<evidence type="ECO:0000313" key="1">
    <source>
        <dbReference type="EMBL" id="PWG02201.1"/>
    </source>
</evidence>
<accession>A0A2U2J1Q4</accession>
<dbReference type="RefSeq" id="WP_109270341.1">
    <property type="nucleotide sequence ID" value="NZ_QFFF01000001.1"/>
</dbReference>
<evidence type="ECO:0000313" key="2">
    <source>
        <dbReference type="Proteomes" id="UP000245916"/>
    </source>
</evidence>
<protein>
    <submittedName>
        <fullName evidence="1">Uncharacterized protein</fullName>
    </submittedName>
</protein>
<keyword evidence="2" id="KW-1185">Reference proteome</keyword>